<evidence type="ECO:0000313" key="2">
    <source>
        <dbReference type="EMBL" id="CAJ71013.1"/>
    </source>
</evidence>
<dbReference type="Proteomes" id="UP000221734">
    <property type="component" value="Chromosome Kuenenia_stuttgartiensis_MBR1"/>
</dbReference>
<sequence>MFFINLNKYYSGKGANMKKYRGIVVLFVFTLLFGFGCEEKNKSSSSESAGLSGTWLLEKEIVEGYDIDDGEREDWKETNVIDEEIFQFNGNTAKWYTHEKKCYEVDDTITYKISGSRLIGSFWEGTDAEDGNTTTWSTSIEFKNNYLVMTRTEDIKEPGYESHEKITQYFKKYTGTLPPSGWPRQQCK</sequence>
<reference evidence="5" key="4">
    <citation type="submission" date="2017-10" db="EMBL/GenBank/DDBJ databases">
        <authorList>
            <person name="Frank J."/>
        </authorList>
    </citation>
    <scope>NUCLEOTIDE SEQUENCE [LARGE SCALE GENOMIC DNA]</scope>
</reference>
<organism evidence="2">
    <name type="scientific">Kuenenia stuttgartiensis</name>
    <dbReference type="NCBI Taxonomy" id="174633"/>
    <lineage>
        <taxon>Bacteria</taxon>
        <taxon>Pseudomonadati</taxon>
        <taxon>Planctomycetota</taxon>
        <taxon>Candidatus Brocadiia</taxon>
        <taxon>Candidatus Brocadiales</taxon>
        <taxon>Candidatus Brocadiaceae</taxon>
        <taxon>Candidatus Kuenenia</taxon>
    </lineage>
</organism>
<dbReference type="KEGG" id="kst:KSMBR1_1998"/>
<dbReference type="Proteomes" id="UP000501926">
    <property type="component" value="Chromosome"/>
</dbReference>
<evidence type="ECO:0000259" key="1">
    <source>
        <dbReference type="Pfam" id="PF13648"/>
    </source>
</evidence>
<dbReference type="EMBL" id="CP049055">
    <property type="protein sequence ID" value="QII09569.1"/>
    <property type="molecule type" value="Genomic_DNA"/>
</dbReference>
<name>Q1PUW4_KUEST</name>
<dbReference type="EMBL" id="CT573073">
    <property type="protein sequence ID" value="CAJ71013.1"/>
    <property type="molecule type" value="Genomic_DNA"/>
</dbReference>
<reference evidence="4" key="3">
    <citation type="submission" date="2017-10" db="EMBL/GenBank/DDBJ databases">
        <authorList>
            <person name="Banno H."/>
            <person name="Chua N.-H."/>
        </authorList>
    </citation>
    <scope>NUCLEOTIDE SEQUENCE [LARGE SCALE GENOMIC DNA]</scope>
    <source>
        <strain evidence="4">Kuenenia_mbr1_ru-nijmegen</strain>
    </source>
</reference>
<evidence type="ECO:0000313" key="3">
    <source>
        <dbReference type="EMBL" id="QII09569.1"/>
    </source>
</evidence>
<keyword evidence="5" id="KW-1185">Reference proteome</keyword>
<protein>
    <recommendedName>
        <fullName evidence="1">Lipocalin-like domain-containing protein</fullName>
    </recommendedName>
</protein>
<gene>
    <name evidence="3" type="ORF">KsCSTR_01900</name>
    <name evidence="4" type="ORF">KSMBR1_1998</name>
    <name evidence="2" type="ORF">kustc0268</name>
</gene>
<reference evidence="3 6" key="5">
    <citation type="submission" date="2020-02" db="EMBL/GenBank/DDBJ databases">
        <title>Newly sequenced genome of strain CSTR1 showed variability in Candidatus Kuenenia stuttgartiensis genomes.</title>
        <authorList>
            <person name="Ding C."/>
            <person name="Adrian L."/>
        </authorList>
    </citation>
    <scope>NUCLEOTIDE SEQUENCE [LARGE SCALE GENOMIC DNA]</scope>
    <source>
        <strain evidence="3 6">CSTR1</strain>
    </source>
</reference>
<dbReference type="Pfam" id="PF13648">
    <property type="entry name" value="Lipocalin_4"/>
    <property type="match status" value="1"/>
</dbReference>
<dbReference type="InterPro" id="IPR024311">
    <property type="entry name" value="Lipocalin-like"/>
</dbReference>
<dbReference type="AlphaFoldDB" id="Q1PUW4"/>
<accession>Q1PUW4</accession>
<reference evidence="2" key="1">
    <citation type="journal article" date="2006" name="Nature">
        <title>Deciphering the evolution and metabolism of an anammox bacterium from a community genome.</title>
        <authorList>
            <person name="Strous M."/>
            <person name="Pelletier E."/>
            <person name="Mangenot S."/>
            <person name="Rattei T."/>
            <person name="Lehner A."/>
            <person name="Taylor M.W."/>
            <person name="Horn M."/>
            <person name="Daims H."/>
            <person name="Bartol-Mavel D."/>
            <person name="Wincker P."/>
            <person name="Barbe V."/>
            <person name="Fonknechten N."/>
            <person name="Vallenet D."/>
            <person name="Segurens B."/>
            <person name="Schenowitz-Truong C."/>
            <person name="Medigue C."/>
            <person name="Collingro A."/>
            <person name="Snel B."/>
            <person name="Dutilh B.E."/>
            <person name="OpDenCamp H.J.M."/>
            <person name="vanDerDrift C."/>
            <person name="Cirpus I."/>
            <person name="vanDePas-Schoonen K.T."/>
            <person name="Harhangi H.R."/>
            <person name="vanNiftrik L."/>
            <person name="Schmid M."/>
            <person name="Keltjens J."/>
            <person name="vanDeVossenberg J."/>
            <person name="Kartal B."/>
            <person name="Meier H."/>
            <person name="Frishman D."/>
            <person name="Huynen M.A."/>
            <person name="Mewes H."/>
            <person name="Weissenbach J."/>
            <person name="Jetten M.S.M."/>
            <person name="Wagner M."/>
            <person name="LePaslier D."/>
        </authorList>
    </citation>
    <scope>NUCLEOTIDE SEQUENCE</scope>
</reference>
<reference evidence="2" key="2">
    <citation type="submission" date="2006-01" db="EMBL/GenBank/DDBJ databases">
        <authorList>
            <person name="Genoscope"/>
        </authorList>
    </citation>
    <scope>NUCLEOTIDE SEQUENCE</scope>
</reference>
<feature type="domain" description="Lipocalin-like" evidence="1">
    <location>
        <begin position="51"/>
        <end position="148"/>
    </location>
</feature>
<evidence type="ECO:0000313" key="6">
    <source>
        <dbReference type="Proteomes" id="UP000501926"/>
    </source>
</evidence>
<proteinExistence type="predicted"/>
<evidence type="ECO:0000313" key="4">
    <source>
        <dbReference type="EMBL" id="SOH04496.1"/>
    </source>
</evidence>
<evidence type="ECO:0000313" key="5">
    <source>
        <dbReference type="Proteomes" id="UP000221734"/>
    </source>
</evidence>
<dbReference type="EMBL" id="LT934425">
    <property type="protein sequence ID" value="SOH04496.1"/>
    <property type="molecule type" value="Genomic_DNA"/>
</dbReference>